<comment type="caution">
    <text evidence="2">The sequence shown here is derived from an EMBL/GenBank/DDBJ whole genome shotgun (WGS) entry which is preliminary data.</text>
</comment>
<keyword evidence="3" id="KW-1185">Reference proteome</keyword>
<evidence type="ECO:0000313" key="3">
    <source>
        <dbReference type="Proteomes" id="UP000606922"/>
    </source>
</evidence>
<dbReference type="RefSeq" id="WP_188509533.1">
    <property type="nucleotide sequence ID" value="NZ_BMGB01000001.1"/>
</dbReference>
<accession>A0A916SF90</accession>
<dbReference type="Proteomes" id="UP000606922">
    <property type="component" value="Unassembled WGS sequence"/>
</dbReference>
<feature type="transmembrane region" description="Helical" evidence="1">
    <location>
        <begin position="89"/>
        <end position="111"/>
    </location>
</feature>
<reference evidence="2" key="2">
    <citation type="submission" date="2020-09" db="EMBL/GenBank/DDBJ databases">
        <authorList>
            <person name="Sun Q."/>
            <person name="Zhou Y."/>
        </authorList>
    </citation>
    <scope>NUCLEOTIDE SEQUENCE</scope>
    <source>
        <strain evidence="2">CGMCC 1.12813</strain>
    </source>
</reference>
<dbReference type="EMBL" id="BMGB01000001">
    <property type="protein sequence ID" value="GGA97165.1"/>
    <property type="molecule type" value="Genomic_DNA"/>
</dbReference>
<protein>
    <submittedName>
        <fullName evidence="2">Uncharacterized protein</fullName>
    </submittedName>
</protein>
<keyword evidence="1" id="KW-0472">Membrane</keyword>
<keyword evidence="1" id="KW-0812">Transmembrane</keyword>
<organism evidence="2 3">
    <name type="scientific">Conyzicola nivalis</name>
    <dbReference type="NCBI Taxonomy" id="1477021"/>
    <lineage>
        <taxon>Bacteria</taxon>
        <taxon>Bacillati</taxon>
        <taxon>Actinomycetota</taxon>
        <taxon>Actinomycetes</taxon>
        <taxon>Micrococcales</taxon>
        <taxon>Microbacteriaceae</taxon>
        <taxon>Conyzicola</taxon>
    </lineage>
</organism>
<feature type="transmembrane region" description="Helical" evidence="1">
    <location>
        <begin position="27"/>
        <end position="52"/>
    </location>
</feature>
<sequence>MAKPVASRTRASAKASTKRARPTRAIVILYLVYAIVFVGVAFYTVLHLVFFGFSGDPVGIDLGAALLLPLVWIVGLLRTVKLRDRPTAALTWGYSVIALLVIALIVDTFWFQPILAG</sequence>
<reference evidence="2" key="1">
    <citation type="journal article" date="2014" name="Int. J. Syst. Evol. Microbiol.">
        <title>Complete genome sequence of Corynebacterium casei LMG S-19264T (=DSM 44701T), isolated from a smear-ripened cheese.</title>
        <authorList>
            <consortium name="US DOE Joint Genome Institute (JGI-PGF)"/>
            <person name="Walter F."/>
            <person name="Albersmeier A."/>
            <person name="Kalinowski J."/>
            <person name="Ruckert C."/>
        </authorList>
    </citation>
    <scope>NUCLEOTIDE SEQUENCE</scope>
    <source>
        <strain evidence="2">CGMCC 1.12813</strain>
    </source>
</reference>
<proteinExistence type="predicted"/>
<keyword evidence="1" id="KW-1133">Transmembrane helix</keyword>
<dbReference type="AlphaFoldDB" id="A0A916SF90"/>
<gene>
    <name evidence="2" type="ORF">GCM10010979_09530</name>
</gene>
<evidence type="ECO:0000313" key="2">
    <source>
        <dbReference type="EMBL" id="GGA97165.1"/>
    </source>
</evidence>
<feature type="transmembrane region" description="Helical" evidence="1">
    <location>
        <begin position="58"/>
        <end position="77"/>
    </location>
</feature>
<name>A0A916SF90_9MICO</name>
<evidence type="ECO:0000256" key="1">
    <source>
        <dbReference type="SAM" id="Phobius"/>
    </source>
</evidence>